<dbReference type="EC" id="2.4.2.-" evidence="10"/>
<feature type="region of interest" description="Disordered" evidence="11">
    <location>
        <begin position="25"/>
        <end position="47"/>
    </location>
</feature>
<keyword evidence="4" id="KW-0548">Nucleotidyltransferase</keyword>
<feature type="repeat" description="ANK" evidence="9">
    <location>
        <begin position="1604"/>
        <end position="1636"/>
    </location>
</feature>
<feature type="repeat" description="ANK" evidence="9">
    <location>
        <begin position="1263"/>
        <end position="1295"/>
    </location>
</feature>
<keyword evidence="8" id="KW-0539">Nucleus</keyword>
<dbReference type="SUPFAM" id="SSF142921">
    <property type="entry name" value="WGR domain-like"/>
    <property type="match status" value="1"/>
</dbReference>
<dbReference type="PANTHER" id="PTHR24198:SF165">
    <property type="entry name" value="ANKYRIN REPEAT-CONTAINING PROTEIN-RELATED"/>
    <property type="match status" value="1"/>
</dbReference>
<keyword evidence="7 9" id="KW-0040">ANK repeat</keyword>
<dbReference type="Pfam" id="PF02877">
    <property type="entry name" value="PARP_reg"/>
    <property type="match status" value="1"/>
</dbReference>
<dbReference type="Pfam" id="PF00644">
    <property type="entry name" value="PARP"/>
    <property type="match status" value="1"/>
</dbReference>
<feature type="repeat" description="ANK" evidence="9">
    <location>
        <begin position="605"/>
        <end position="637"/>
    </location>
</feature>
<feature type="repeat" description="ANK" evidence="9">
    <location>
        <begin position="641"/>
        <end position="673"/>
    </location>
</feature>
<dbReference type="Pfam" id="PF05406">
    <property type="entry name" value="WGR"/>
    <property type="match status" value="1"/>
</dbReference>
<sequence length="2440" mass="274304">MDITHGNTLYSMDAPDFSIMVAAHETKKESEKDKEDTMPRPGRRRVYSMEPRTPLKRQRIPVQRFQSPVLEEGAPKPKIPTEEKILLFKKGSFLAVRNSEGTFYVCKAQQIVYRSSKRFRIQWLNVDQPPDVYKLDYLDTTEIECVLCDVKMDRVEKDTYRLPSSQKRRAEQALKKVLNLERGLPLNEGIEDEEPINKKKKVVESSPKPVKPQSSSKEAKVSQKGKAKGEKPGKRKGGGKRKDEQKLKPNPNIEVLEKEPFFETNEPVPFISPHVNGKLAIRAVLLNDMTLLKSLKYGLDYVRSPKNELTALHYAIQRQYRGFVGYLAEDYFGTTRKSITNKPPVLIDSMGTGWYNPVFLGIHNIRSITLGRGNREGNNALTKDVDNDAECSPEKYFEYAVSVGASKEILEILFDTNQNETRDEQIATVYQFIHQAIIKGHRKLSGKLIEEAEKAGGHGYNYLHKEVLLFEKEDLRTNILPASVTKKPFYSKITPIHCAAINPNVKYLQTLLNVQPEVNVVDKWQRRPVHYAAACTSTATLEYLLEKGANPLELDSSGMCAIHYAAQAGRAHNVEVLLKKAKSNIDLDTFSHKYGPGALNRPNRFGQCPFHFAIMEGYTEVVKVMLKYQVEVNKPMSASKDKMSPLMIAACKGHLDIAKLLVANKADVEQKDKMRRTALIHAVMNGNTHVVSYLLSLGSDPNHTDSSGNSVVHYAAAYGWVFCLKLLVDSGGANPNLPNDWKVTPVCIAFLKGHYGLVDYLLSQPGSDINFKDERGRTLVSLAAESKLVPEIIKEMKYLVEKKADCSLADLEGYNPLHHLAINSSARSGQDAKECMAVSVEVAEYLIDNNCDPAARSVDGITPLMLAIEKNNILLAKKLLQKKGKITLDKNKFGKNILHMMAELCSQSDMISLLKEVIELNKTSGETDMEVDGTNVSSDSTLKQLAKMVDHDGYTPLLKACQVYKNLQASTYKKQPDNELEVRQANVRNFISLLIDEANPDINASVDKKYIQDPTKERTYGKEGKWCAVHFMVAAVTEKSIPSPDGMVNHCPGLKLILSKKPQLDMPDQYGCVPLIQAIQLGRVEAVKMLLLANANPNCSYVKKDSNQRVTPLVLIAQNGKPDLLRMLVSAHVMIDDRNNPRQQTALHLAVQNPIRDADTLRRVHILKEAGAKVNAVDCDGLTPLHCSVKNNLGQLDSNIDLEELLIKNNADVFAKDKKNRLSLHYAFGDIEKPVYTTAEPIELVQLLTSAMRYSQIDLTDFFGQTPLHRAACRGATICCRHLVKLHADINRKDNSGNTPLAYAVRHHHDSCALILLQMGANVKDNVIIPPVPKNMIYEADKKRKPIWKWQPIRNMAKRPQKHEHSIFQEAIGSELQNVAYMMLESTAMDLKSGIEAALNVSKYNVALRLIKKVHDISKLQSSNSDGRNLFHILALRTIPGQQTQLQLKIAEMMHEKRVSLNDIDMYGCTPLMYAALLHQPFQLGQFMSSKNSQLDIKHKDRYGRDVMAAFFWNYDKVSDINNEAREWLTMLMKLGASLDILFDLPPPHHLLFGEQINFERTNYFSRCDGPLITPLIFAICSYNNNLVRYLLKNGASPNFADEKGLTPIMHAVKKNDINIVKLLLNYDYHPEQNKDVNKADQHLTKKTSRQVFNLKMIDLENKAPQTNGNNFADDDANDGRASAGADGSDSADKEADIENGDGHSSDEEGDDEEQDADAADAATESSGRGSDEEKDDEDEDDGGDDEDGDEDENADDNNDDYDDGHDTDELEDEEVDFAPQDKKPVLPRLNSKASSQLKLGSQSLSLRFDNIPTVEKTSSVNLNYTDNDGRTVLHHLVCPLEYGTYDNDEILYVLFKAGAPLEYEDTAGLSPLKHTLMNGAPRLARMLQKLTNVERDKWEKPTFTCLGETDTLISSLPTVNFEEDSQSMVVLLNQNAATCNDRDNKPVPDANCNIKASGEIVYDTNQNLPYDILLTKVDVCCGVWGMYNFYKMQIVRQKDKDIYILFTRWGRIGDRGQFQHTPFAVIEDAVKEFCKVFKSKTGNDWNKVKAFKNHPKKYRLVETEERQKCMKKTKINFDLNSELPSKLPPRLQELIKELSNVKMLSTAYGLCGVDAEIMPFGQIKKPALIEGLDILHKLKELIEMIDKSKPSTGPNEEYQKNCEKIAKLSNEYFHLIPLKGYEFEKIRPIYTKSSLKSQMKMVENLLDYELASRILLGAQQRLKEINPLDYIYKAVGCHIKLMTETEAETQYILKYIYSTDKSVKVHAIYRLSRAGEEDRVQELNLENRMLLWHGSGVPNFISILSRGLLICPPEAPITGHLFGEGIYTADTFTKAKGYCSENVGESNSMFALLCEVALGKMKTNNTKGESSDTDYNSVVGVGMSVPDSAFDVTLPYGATLPLGPLINNPTAKSRYVAYNEYIVYDPAQVCQRYLVQFSS</sequence>
<dbReference type="PROSITE" id="PS51060">
    <property type="entry name" value="PARP_ALPHA_HD"/>
    <property type="match status" value="1"/>
</dbReference>
<evidence type="ECO:0000259" key="12">
    <source>
        <dbReference type="PROSITE" id="PS51059"/>
    </source>
</evidence>
<dbReference type="InterPro" id="IPR012317">
    <property type="entry name" value="Poly(ADP-ribose)pol_cat_dom"/>
</dbReference>
<evidence type="ECO:0000256" key="8">
    <source>
        <dbReference type="ARBA" id="ARBA00023242"/>
    </source>
</evidence>
<evidence type="ECO:0000256" key="11">
    <source>
        <dbReference type="SAM" id="MobiDB-lite"/>
    </source>
</evidence>
<dbReference type="PROSITE" id="PS51059">
    <property type="entry name" value="PARP_CATALYTIC"/>
    <property type="match status" value="1"/>
</dbReference>
<protein>
    <recommendedName>
        <fullName evidence="10">Poly [ADP-ribose] polymerase</fullName>
        <shortName evidence="10">PARP</shortName>
        <ecNumber evidence="10">2.4.2.-</ecNumber>
    </recommendedName>
</protein>
<dbReference type="InterPro" id="IPR004102">
    <property type="entry name" value="Poly(ADP-ribose)pol_reg_dom"/>
</dbReference>
<dbReference type="CDD" id="cd01437">
    <property type="entry name" value="parp_like"/>
    <property type="match status" value="1"/>
</dbReference>
<feature type="region of interest" description="Disordered" evidence="11">
    <location>
        <begin position="197"/>
        <end position="255"/>
    </location>
</feature>
<feature type="compositionally biased region" description="Low complexity" evidence="11">
    <location>
        <begin position="204"/>
        <end position="216"/>
    </location>
</feature>
<dbReference type="InterPro" id="IPR036930">
    <property type="entry name" value="WGR_dom_sf"/>
</dbReference>
<accession>A0A6P7SWH6</accession>
<keyword evidence="15" id="KW-1185">Reference proteome</keyword>
<dbReference type="SMART" id="SM00248">
    <property type="entry name" value="ANK"/>
    <property type="match status" value="25"/>
</dbReference>
<dbReference type="CDD" id="cd07997">
    <property type="entry name" value="WGR_PARP"/>
    <property type="match status" value="1"/>
</dbReference>
<dbReference type="GO" id="GO:0003950">
    <property type="term" value="F:NAD+ poly-ADP-ribosyltransferase activity"/>
    <property type="evidence" value="ECO:0007669"/>
    <property type="project" value="UniProtKB-UniRule"/>
</dbReference>
<dbReference type="SUPFAM" id="SSF56399">
    <property type="entry name" value="ADP-ribosylation"/>
    <property type="match status" value="1"/>
</dbReference>
<evidence type="ECO:0000256" key="4">
    <source>
        <dbReference type="ARBA" id="ARBA00022695"/>
    </source>
</evidence>
<dbReference type="Pfam" id="PF12796">
    <property type="entry name" value="Ank_2"/>
    <property type="match status" value="6"/>
</dbReference>
<dbReference type="PROSITE" id="PS50088">
    <property type="entry name" value="ANK_REPEAT"/>
    <property type="match status" value="10"/>
</dbReference>
<evidence type="ECO:0000259" key="14">
    <source>
        <dbReference type="PROSITE" id="PS51977"/>
    </source>
</evidence>
<dbReference type="PANTHER" id="PTHR24198">
    <property type="entry name" value="ANKYRIN REPEAT AND PROTEIN KINASE DOMAIN-CONTAINING PROTEIN"/>
    <property type="match status" value="1"/>
</dbReference>
<evidence type="ECO:0000256" key="7">
    <source>
        <dbReference type="ARBA" id="ARBA00023043"/>
    </source>
</evidence>
<feature type="compositionally biased region" description="Acidic residues" evidence="11">
    <location>
        <begin position="1733"/>
        <end position="1777"/>
    </location>
</feature>
<feature type="repeat" description="ANK" evidence="9">
    <location>
        <begin position="1180"/>
        <end position="1218"/>
    </location>
</feature>
<feature type="compositionally biased region" description="Basic and acidic residues" evidence="11">
    <location>
        <begin position="1691"/>
        <end position="1707"/>
    </location>
</feature>
<dbReference type="Gene3D" id="1.25.40.20">
    <property type="entry name" value="Ankyrin repeat-containing domain"/>
    <property type="match status" value="8"/>
</dbReference>
<evidence type="ECO:0000259" key="13">
    <source>
        <dbReference type="PROSITE" id="PS51060"/>
    </source>
</evidence>
<dbReference type="RefSeq" id="XP_029642628.1">
    <property type="nucleotide sequence ID" value="XM_029786768.2"/>
</dbReference>
<evidence type="ECO:0000256" key="2">
    <source>
        <dbReference type="ARBA" id="ARBA00022676"/>
    </source>
</evidence>
<feature type="repeat" description="ANK" evidence="9">
    <location>
        <begin position="491"/>
        <end position="523"/>
    </location>
</feature>
<dbReference type="SUPFAM" id="SSF48403">
    <property type="entry name" value="Ankyrin repeat"/>
    <property type="match status" value="6"/>
</dbReference>
<dbReference type="KEGG" id="osn:115217153"/>
<proteinExistence type="predicted"/>
<dbReference type="Proteomes" id="UP000515154">
    <property type="component" value="Linkage group LG11"/>
</dbReference>
<feature type="region of interest" description="Disordered" evidence="11">
    <location>
        <begin position="1661"/>
        <end position="1796"/>
    </location>
</feature>
<evidence type="ECO:0000256" key="6">
    <source>
        <dbReference type="ARBA" id="ARBA00023027"/>
    </source>
</evidence>
<evidence type="ECO:0000256" key="9">
    <source>
        <dbReference type="PROSITE-ProRule" id="PRU00023"/>
    </source>
</evidence>
<feature type="repeat" description="ANK" evidence="9">
    <location>
        <begin position="1296"/>
        <end position="1323"/>
    </location>
</feature>
<dbReference type="Gene3D" id="3.90.228.10">
    <property type="match status" value="1"/>
</dbReference>
<feature type="repeat" description="ANK" evidence="9">
    <location>
        <begin position="859"/>
        <end position="891"/>
    </location>
</feature>
<evidence type="ECO:0000313" key="16">
    <source>
        <dbReference type="RefSeq" id="XP_029642628.1"/>
    </source>
</evidence>
<comment type="subcellular location">
    <subcellularLocation>
        <location evidence="1">Nucleus</location>
    </subcellularLocation>
</comment>
<dbReference type="SUPFAM" id="SSF47587">
    <property type="entry name" value="Domain of poly(ADP-ribose) polymerase"/>
    <property type="match status" value="1"/>
</dbReference>
<keyword evidence="3 10" id="KW-0808">Transferase</keyword>
<evidence type="ECO:0000256" key="10">
    <source>
        <dbReference type="RuleBase" id="RU362114"/>
    </source>
</evidence>
<feature type="repeat" description="ANK" evidence="9">
    <location>
        <begin position="1574"/>
        <end position="1603"/>
    </location>
</feature>
<dbReference type="InterPro" id="IPR002110">
    <property type="entry name" value="Ankyrin_rpt"/>
</dbReference>
<evidence type="ECO:0000256" key="3">
    <source>
        <dbReference type="ARBA" id="ARBA00022679"/>
    </source>
</evidence>
<dbReference type="SMART" id="SM00773">
    <property type="entry name" value="WGR"/>
    <property type="match status" value="1"/>
</dbReference>
<dbReference type="InterPro" id="IPR008893">
    <property type="entry name" value="WGR_domain"/>
</dbReference>
<keyword evidence="5" id="KW-0677">Repeat</keyword>
<evidence type="ECO:0000313" key="15">
    <source>
        <dbReference type="Proteomes" id="UP000515154"/>
    </source>
</evidence>
<feature type="compositionally biased region" description="Basic and acidic residues" evidence="11">
    <location>
        <begin position="25"/>
        <end position="38"/>
    </location>
</feature>
<evidence type="ECO:0000313" key="17">
    <source>
        <dbReference type="RefSeq" id="XP_036363151.1"/>
    </source>
</evidence>
<dbReference type="PROSITE" id="PS51977">
    <property type="entry name" value="WGR"/>
    <property type="match status" value="1"/>
</dbReference>
<feature type="compositionally biased region" description="Low complexity" evidence="11">
    <location>
        <begin position="1680"/>
        <end position="1689"/>
    </location>
</feature>
<dbReference type="Gene3D" id="1.20.142.10">
    <property type="entry name" value="Poly(ADP-ribose) polymerase, regulatory domain"/>
    <property type="match status" value="1"/>
</dbReference>
<feature type="repeat" description="ANK" evidence="9">
    <location>
        <begin position="674"/>
        <end position="706"/>
    </location>
</feature>
<reference evidence="16 17" key="1">
    <citation type="submission" date="2025-08" db="UniProtKB">
        <authorList>
            <consortium name="RefSeq"/>
        </authorList>
    </citation>
    <scope>IDENTIFICATION</scope>
</reference>
<evidence type="ECO:0000256" key="5">
    <source>
        <dbReference type="ARBA" id="ARBA00022737"/>
    </source>
</evidence>
<feature type="domain" description="PARP catalytic" evidence="12">
    <location>
        <begin position="2227"/>
        <end position="2440"/>
    </location>
</feature>
<dbReference type="InterPro" id="IPR036616">
    <property type="entry name" value="Poly(ADP-ribose)pol_reg_dom_sf"/>
</dbReference>
<dbReference type="PROSITE" id="PS50297">
    <property type="entry name" value="ANK_REP_REGION"/>
    <property type="match status" value="6"/>
</dbReference>
<evidence type="ECO:0000256" key="1">
    <source>
        <dbReference type="ARBA" id="ARBA00004123"/>
    </source>
</evidence>
<dbReference type="GO" id="GO:0016779">
    <property type="term" value="F:nucleotidyltransferase activity"/>
    <property type="evidence" value="ECO:0007669"/>
    <property type="project" value="UniProtKB-KW"/>
</dbReference>
<organism evidence="15 16">
    <name type="scientific">Octopus sinensis</name>
    <name type="common">East Asian common octopus</name>
    <dbReference type="NCBI Taxonomy" id="2607531"/>
    <lineage>
        <taxon>Eukaryota</taxon>
        <taxon>Metazoa</taxon>
        <taxon>Spiralia</taxon>
        <taxon>Lophotrochozoa</taxon>
        <taxon>Mollusca</taxon>
        <taxon>Cephalopoda</taxon>
        <taxon>Coleoidea</taxon>
        <taxon>Octopodiformes</taxon>
        <taxon>Octopoda</taxon>
        <taxon>Incirrata</taxon>
        <taxon>Octopodidae</taxon>
        <taxon>Octopus</taxon>
    </lineage>
</organism>
<dbReference type="Pfam" id="PF00023">
    <property type="entry name" value="Ank"/>
    <property type="match status" value="3"/>
</dbReference>
<dbReference type="InterPro" id="IPR036770">
    <property type="entry name" value="Ankyrin_rpt-contain_sf"/>
</dbReference>
<dbReference type="GO" id="GO:0005634">
    <property type="term" value="C:nucleus"/>
    <property type="evidence" value="ECO:0007669"/>
    <property type="project" value="UniProtKB-SubCell"/>
</dbReference>
<feature type="domain" description="WGR" evidence="14">
    <location>
        <begin position="1958"/>
        <end position="2059"/>
    </location>
</feature>
<feature type="compositionally biased region" description="Acidic residues" evidence="11">
    <location>
        <begin position="1708"/>
        <end position="1719"/>
    </location>
</feature>
<feature type="compositionally biased region" description="Basic and acidic residues" evidence="11">
    <location>
        <begin position="217"/>
        <end position="232"/>
    </location>
</feature>
<dbReference type="RefSeq" id="XP_036363151.1">
    <property type="nucleotide sequence ID" value="XM_036507258.1"/>
</dbReference>
<keyword evidence="2 10" id="KW-0328">Glycosyltransferase</keyword>
<gene>
    <name evidence="16 17" type="primary">LOC115217153</name>
</gene>
<name>A0A6P7SWH6_9MOLL</name>
<feature type="domain" description="PARP alpha-helical" evidence="13">
    <location>
        <begin position="2085"/>
        <end position="2217"/>
    </location>
</feature>
<dbReference type="Gene3D" id="2.20.140.10">
    <property type="entry name" value="WGR domain"/>
    <property type="match status" value="1"/>
</dbReference>
<keyword evidence="6 10" id="KW-0520">NAD</keyword>